<accession>A0A0N4Z7N2</accession>
<comment type="subunit">
    <text evidence="10">Component of the proteasome complex.</text>
</comment>
<keyword evidence="5" id="KW-0378">Hydrolase</keyword>
<dbReference type="InterPro" id="IPR000243">
    <property type="entry name" value="Pept_T1A_subB"/>
</dbReference>
<dbReference type="AlphaFoldDB" id="A0A0N4Z7N2"/>
<dbReference type="SUPFAM" id="SSF56235">
    <property type="entry name" value="N-terminal nucleophile aminohydrolases (Ntn hydrolases)"/>
    <property type="match status" value="1"/>
</dbReference>
<dbReference type="GO" id="GO:0005634">
    <property type="term" value="C:nucleus"/>
    <property type="evidence" value="ECO:0007669"/>
    <property type="project" value="UniProtKB-SubCell"/>
</dbReference>
<evidence type="ECO:0000313" key="11">
    <source>
        <dbReference type="Proteomes" id="UP000038045"/>
    </source>
</evidence>
<evidence type="ECO:0000256" key="9">
    <source>
        <dbReference type="PIRSR" id="PIRSR600243-1"/>
    </source>
</evidence>
<dbReference type="STRING" id="131310.A0A0N4Z7N2"/>
<evidence type="ECO:0000256" key="6">
    <source>
        <dbReference type="ARBA" id="ARBA00022942"/>
    </source>
</evidence>
<dbReference type="Proteomes" id="UP000038045">
    <property type="component" value="Unplaced"/>
</dbReference>
<dbReference type="InterPro" id="IPR023333">
    <property type="entry name" value="Proteasome_suB-type"/>
</dbReference>
<keyword evidence="2 10" id="KW-0963">Cytoplasm</keyword>
<evidence type="ECO:0000256" key="7">
    <source>
        <dbReference type="ARBA" id="ARBA00024953"/>
    </source>
</evidence>
<keyword evidence="11" id="KW-1185">Reference proteome</keyword>
<feature type="active site" description="Nucleophile" evidence="9">
    <location>
        <position position="29"/>
    </location>
</feature>
<comment type="catalytic activity">
    <reaction evidence="1">
        <text>Cleavage of peptide bonds with very broad specificity.</text>
        <dbReference type="EC" id="3.4.25.1"/>
    </reaction>
</comment>
<keyword evidence="4" id="KW-0888">Threonine protease</keyword>
<comment type="function">
    <text evidence="10">Component of the proteasome, a multicatalytic proteinase complex which is characterized by its ability to cleave peptides with Arg, Phe, Tyr, Leu, and Glu adjacent to the leaving group at neutral or slightly basic pH. The proteasome has an ATP-dependent proteolytic activity.</text>
</comment>
<organism evidence="11 12">
    <name type="scientific">Parastrongyloides trichosuri</name>
    <name type="common">Possum-specific nematode worm</name>
    <dbReference type="NCBI Taxonomy" id="131310"/>
    <lineage>
        <taxon>Eukaryota</taxon>
        <taxon>Metazoa</taxon>
        <taxon>Ecdysozoa</taxon>
        <taxon>Nematoda</taxon>
        <taxon>Chromadorea</taxon>
        <taxon>Rhabditida</taxon>
        <taxon>Tylenchina</taxon>
        <taxon>Panagrolaimomorpha</taxon>
        <taxon>Strongyloidoidea</taxon>
        <taxon>Strongyloididae</taxon>
        <taxon>Parastrongyloides</taxon>
    </lineage>
</organism>
<dbReference type="PANTHER" id="PTHR32194">
    <property type="entry name" value="METALLOPROTEASE TLDD"/>
    <property type="match status" value="1"/>
</dbReference>
<dbReference type="PROSITE" id="PS51476">
    <property type="entry name" value="PROTEASOME_BETA_2"/>
    <property type="match status" value="1"/>
</dbReference>
<dbReference type="InterPro" id="IPR016050">
    <property type="entry name" value="Proteasome_bsu_CS"/>
</dbReference>
<keyword evidence="10" id="KW-0539">Nucleus</keyword>
<evidence type="ECO:0000256" key="1">
    <source>
        <dbReference type="ARBA" id="ARBA00001198"/>
    </source>
</evidence>
<sequence>MFDDYIDDGCKPIPSLGHFPRQNEISTGTTLVAIEYDGGVVVGTDSRTSSGSFIASRCTDKITPINSRMVVCRCGSAADTQTITDVVKYHLEVKELEENKKITVLDAGNEFRKLLYNYRDSLSAATIVAGYDDELGGQVYSIPSGGTIYRQTITSLGSGSTFIHTYLDANWRKNLSKLDCLKLIRSAVYLATSRDGSSGGVIRLACINKMGMERFLYRPDQGEFPVLHRPLPYLGIMSGFQARGEEEKVID</sequence>
<reference evidence="12" key="1">
    <citation type="submission" date="2017-02" db="UniProtKB">
        <authorList>
            <consortium name="WormBaseParasite"/>
        </authorList>
    </citation>
    <scope>IDENTIFICATION</scope>
</reference>
<dbReference type="Gene3D" id="3.60.20.10">
    <property type="entry name" value="Glutamine Phosphoribosylpyrophosphate, subunit 1, domain 1"/>
    <property type="match status" value="1"/>
</dbReference>
<evidence type="ECO:0000256" key="5">
    <source>
        <dbReference type="ARBA" id="ARBA00022801"/>
    </source>
</evidence>
<dbReference type="GO" id="GO:0005737">
    <property type="term" value="C:cytoplasm"/>
    <property type="evidence" value="ECO:0007669"/>
    <property type="project" value="UniProtKB-SubCell"/>
</dbReference>
<evidence type="ECO:0000256" key="4">
    <source>
        <dbReference type="ARBA" id="ARBA00022698"/>
    </source>
</evidence>
<dbReference type="GO" id="GO:0004298">
    <property type="term" value="F:threonine-type endopeptidase activity"/>
    <property type="evidence" value="ECO:0007669"/>
    <property type="project" value="UniProtKB-KW"/>
</dbReference>
<comment type="similarity">
    <text evidence="10">Belongs to the peptidase T1B family.</text>
</comment>
<evidence type="ECO:0000256" key="3">
    <source>
        <dbReference type="ARBA" id="ARBA00022670"/>
    </source>
</evidence>
<name>A0A0N4Z7N2_PARTI</name>
<keyword evidence="6 10" id="KW-0647">Proteasome</keyword>
<evidence type="ECO:0000256" key="2">
    <source>
        <dbReference type="ARBA" id="ARBA00022490"/>
    </source>
</evidence>
<dbReference type="InterPro" id="IPR001353">
    <property type="entry name" value="Proteasome_sua/b"/>
</dbReference>
<dbReference type="PROSITE" id="PS00854">
    <property type="entry name" value="PROTEASOME_BETA_1"/>
    <property type="match status" value="1"/>
</dbReference>
<dbReference type="WBParaSite" id="PTRK_0000318400.1">
    <property type="protein sequence ID" value="PTRK_0000318400.1"/>
    <property type="gene ID" value="PTRK_0000318400"/>
</dbReference>
<dbReference type="CDD" id="cd03762">
    <property type="entry name" value="proteasome_beta_type_6"/>
    <property type="match status" value="1"/>
</dbReference>
<dbReference type="InterPro" id="IPR029055">
    <property type="entry name" value="Ntn_hydrolases_N"/>
</dbReference>
<evidence type="ECO:0000256" key="10">
    <source>
        <dbReference type="RuleBase" id="RU004203"/>
    </source>
</evidence>
<dbReference type="GO" id="GO:0051603">
    <property type="term" value="P:proteolysis involved in protein catabolic process"/>
    <property type="evidence" value="ECO:0007669"/>
    <property type="project" value="InterPro"/>
</dbReference>
<dbReference type="GO" id="GO:0019774">
    <property type="term" value="C:proteasome core complex, beta-subunit complex"/>
    <property type="evidence" value="ECO:0007669"/>
    <property type="project" value="UniProtKB-ARBA"/>
</dbReference>
<keyword evidence="3" id="KW-0645">Protease</keyword>
<protein>
    <recommendedName>
        <fullName evidence="10">Proteasome subunit beta</fullName>
    </recommendedName>
</protein>
<comment type="function">
    <text evidence="7">Non-catalytic component of the proteasome, a multicatalytic proteinase complex which is characterized by its ability to cleave peptides with Arg, Phe, Tyr, Leu, and Glu adjacent to the leaving group at neutral or slightly basic pH. The proteasome has an ATP-dependent proteolytic activity.</text>
</comment>
<comment type="subunit">
    <text evidence="8">The 26S proteasome consists of a 20S proteasome core and two 19S regulatory subunits. The 20S proteasome core is composed of 28 subunits that are arranged in four stacked rings, resulting in a barrel-shaped structure. The two end rings are each formed by seven alpha subunits, and the two central rings are each formed by seven beta subunits. The catalytic chamber with the active sites is on the inside of the barrel.</text>
</comment>
<evidence type="ECO:0000313" key="12">
    <source>
        <dbReference type="WBParaSite" id="PTRK_0000318400.1"/>
    </source>
</evidence>
<dbReference type="PANTHER" id="PTHR32194:SF0">
    <property type="entry name" value="ATP-DEPENDENT PROTEASE SUBUNIT HSLV"/>
    <property type="match status" value="1"/>
</dbReference>
<evidence type="ECO:0000256" key="8">
    <source>
        <dbReference type="ARBA" id="ARBA00026071"/>
    </source>
</evidence>
<dbReference type="Pfam" id="PF00227">
    <property type="entry name" value="Proteasome"/>
    <property type="match status" value="1"/>
</dbReference>
<proteinExistence type="inferred from homology"/>
<dbReference type="PRINTS" id="PR00141">
    <property type="entry name" value="PROTEASOME"/>
</dbReference>
<comment type="subcellular location">
    <subcellularLocation>
        <location evidence="10">Cytoplasm</location>
    </subcellularLocation>
    <subcellularLocation>
        <location evidence="10">Nucleus</location>
    </subcellularLocation>
</comment>